<dbReference type="Proteomes" id="UP000276133">
    <property type="component" value="Unassembled WGS sequence"/>
</dbReference>
<gene>
    <name evidence="1" type="ORF">BpHYR1_033293</name>
</gene>
<evidence type="ECO:0000313" key="1">
    <source>
        <dbReference type="EMBL" id="RNA19450.1"/>
    </source>
</evidence>
<accession>A0A3M7R7E0</accession>
<sequence>MKIMKIDERTSSCLLATTFITHLDLEESENKCEVSKIRNESTYQYEFGTRQSPKILENSKYNHDP</sequence>
<dbReference type="AlphaFoldDB" id="A0A3M7R7E0"/>
<keyword evidence="2" id="KW-1185">Reference proteome</keyword>
<protein>
    <submittedName>
        <fullName evidence="1">Uncharacterized protein</fullName>
    </submittedName>
</protein>
<organism evidence="1 2">
    <name type="scientific">Brachionus plicatilis</name>
    <name type="common">Marine rotifer</name>
    <name type="synonym">Brachionus muelleri</name>
    <dbReference type="NCBI Taxonomy" id="10195"/>
    <lineage>
        <taxon>Eukaryota</taxon>
        <taxon>Metazoa</taxon>
        <taxon>Spiralia</taxon>
        <taxon>Gnathifera</taxon>
        <taxon>Rotifera</taxon>
        <taxon>Eurotatoria</taxon>
        <taxon>Monogononta</taxon>
        <taxon>Pseudotrocha</taxon>
        <taxon>Ploima</taxon>
        <taxon>Brachionidae</taxon>
        <taxon>Brachionus</taxon>
    </lineage>
</organism>
<reference evidence="1 2" key="1">
    <citation type="journal article" date="2018" name="Sci. Rep.">
        <title>Genomic signatures of local adaptation to the degree of environmental predictability in rotifers.</title>
        <authorList>
            <person name="Franch-Gras L."/>
            <person name="Hahn C."/>
            <person name="Garcia-Roger E.M."/>
            <person name="Carmona M.J."/>
            <person name="Serra M."/>
            <person name="Gomez A."/>
        </authorList>
    </citation>
    <scope>NUCLEOTIDE SEQUENCE [LARGE SCALE GENOMIC DNA]</scope>
    <source>
        <strain evidence="1">HYR1</strain>
    </source>
</reference>
<proteinExistence type="predicted"/>
<name>A0A3M7R7E0_BRAPC</name>
<dbReference type="EMBL" id="REGN01004042">
    <property type="protein sequence ID" value="RNA19450.1"/>
    <property type="molecule type" value="Genomic_DNA"/>
</dbReference>
<comment type="caution">
    <text evidence="1">The sequence shown here is derived from an EMBL/GenBank/DDBJ whole genome shotgun (WGS) entry which is preliminary data.</text>
</comment>
<evidence type="ECO:0000313" key="2">
    <source>
        <dbReference type="Proteomes" id="UP000276133"/>
    </source>
</evidence>